<name>A0ABD3X585_SINWO</name>
<organism evidence="1 2">
    <name type="scientific">Sinanodonta woodiana</name>
    <name type="common">Chinese pond mussel</name>
    <name type="synonym">Anodonta woodiana</name>
    <dbReference type="NCBI Taxonomy" id="1069815"/>
    <lineage>
        <taxon>Eukaryota</taxon>
        <taxon>Metazoa</taxon>
        <taxon>Spiralia</taxon>
        <taxon>Lophotrochozoa</taxon>
        <taxon>Mollusca</taxon>
        <taxon>Bivalvia</taxon>
        <taxon>Autobranchia</taxon>
        <taxon>Heteroconchia</taxon>
        <taxon>Palaeoheterodonta</taxon>
        <taxon>Unionida</taxon>
        <taxon>Unionoidea</taxon>
        <taxon>Unionidae</taxon>
        <taxon>Unioninae</taxon>
        <taxon>Sinanodonta</taxon>
    </lineage>
</organism>
<dbReference type="Proteomes" id="UP001634394">
    <property type="component" value="Unassembled WGS sequence"/>
</dbReference>
<sequence length="259" mass="28872">MVNESLTIRLAKERLAAIKQFIPIRDRLRKQLQMRQEQKDDFSAIPRGDTEFKRLYDLVKQQSKQPPSYLTSQLSPQQKDVVIPDEIDIRTRDDGATGTSKKKNGKGYLGSGVVGSASITCPGKILSDISRLEILIGGRRAGNNSPEIINEAADICARLFRGGIMDVGVYRELVDELMDDYHSDKTVGSMDLGWVFHNLKTVSCYKMIIHCNHDKPVSVYVVNSRLPVYRAFYGNGLGDTIAGLFARMAPKVAPLAKQL</sequence>
<evidence type="ECO:0000313" key="1">
    <source>
        <dbReference type="EMBL" id="KAL3880861.1"/>
    </source>
</evidence>
<reference evidence="1 2" key="1">
    <citation type="submission" date="2024-11" db="EMBL/GenBank/DDBJ databases">
        <title>Chromosome-level genome assembly of the freshwater bivalve Anodonta woodiana.</title>
        <authorList>
            <person name="Chen X."/>
        </authorList>
    </citation>
    <scope>NUCLEOTIDE SEQUENCE [LARGE SCALE GENOMIC DNA]</scope>
    <source>
        <strain evidence="1">MN2024</strain>
        <tissue evidence="1">Gills</tissue>
    </source>
</reference>
<evidence type="ECO:0000313" key="2">
    <source>
        <dbReference type="Proteomes" id="UP001634394"/>
    </source>
</evidence>
<proteinExistence type="predicted"/>
<gene>
    <name evidence="1" type="ORF">ACJMK2_033067</name>
</gene>
<dbReference type="EMBL" id="JBJQND010000004">
    <property type="protein sequence ID" value="KAL3880861.1"/>
    <property type="molecule type" value="Genomic_DNA"/>
</dbReference>
<dbReference type="AlphaFoldDB" id="A0ABD3X585"/>
<keyword evidence="2" id="KW-1185">Reference proteome</keyword>
<comment type="caution">
    <text evidence="1">The sequence shown here is derived from an EMBL/GenBank/DDBJ whole genome shotgun (WGS) entry which is preliminary data.</text>
</comment>
<accession>A0ABD3X585</accession>
<protein>
    <submittedName>
        <fullName evidence="1">Uncharacterized protein</fullName>
    </submittedName>
</protein>